<keyword evidence="3" id="KW-1185">Reference proteome</keyword>
<reference evidence="2 3" key="1">
    <citation type="journal article" date="2019" name="Int. J. Syst. Evol. Microbiol.">
        <title>The Global Catalogue of Microorganisms (GCM) 10K type strain sequencing project: providing services to taxonomists for standard genome sequencing and annotation.</title>
        <authorList>
            <consortium name="The Broad Institute Genomics Platform"/>
            <consortium name="The Broad Institute Genome Sequencing Center for Infectious Disease"/>
            <person name="Wu L."/>
            <person name="Ma J."/>
        </authorList>
    </citation>
    <scope>NUCLEOTIDE SEQUENCE [LARGE SCALE GENOMIC DNA]</scope>
    <source>
        <strain evidence="2 3">CGMCC 1.12859</strain>
    </source>
</reference>
<dbReference type="Proteomes" id="UP001597139">
    <property type="component" value="Unassembled WGS sequence"/>
</dbReference>
<feature type="transmembrane region" description="Helical" evidence="1">
    <location>
        <begin position="7"/>
        <end position="27"/>
    </location>
</feature>
<comment type="caution">
    <text evidence="2">The sequence shown here is derived from an EMBL/GenBank/DDBJ whole genome shotgun (WGS) entry which is preliminary data.</text>
</comment>
<keyword evidence="1" id="KW-0472">Membrane</keyword>
<sequence>MIDNESSMPYLITGAMTAGLGVLLAGVELGTEMWLHNEALAQPLQAAGGAVIVLGILLLARYLEGLPDQEEAGH</sequence>
<keyword evidence="1" id="KW-1133">Transmembrane helix</keyword>
<keyword evidence="1" id="KW-0812">Transmembrane</keyword>
<evidence type="ECO:0000313" key="2">
    <source>
        <dbReference type="EMBL" id="MFD1567100.1"/>
    </source>
</evidence>
<dbReference type="RefSeq" id="WP_267646460.1">
    <property type="nucleotide sequence ID" value="NZ_JANHGR010000001.1"/>
</dbReference>
<dbReference type="EMBL" id="JBHUCZ010000002">
    <property type="protein sequence ID" value="MFD1567100.1"/>
    <property type="molecule type" value="Genomic_DNA"/>
</dbReference>
<evidence type="ECO:0000256" key="1">
    <source>
        <dbReference type="SAM" id="Phobius"/>
    </source>
</evidence>
<feature type="transmembrane region" description="Helical" evidence="1">
    <location>
        <begin position="39"/>
        <end position="60"/>
    </location>
</feature>
<evidence type="ECO:0000313" key="3">
    <source>
        <dbReference type="Proteomes" id="UP001597139"/>
    </source>
</evidence>
<dbReference type="AlphaFoldDB" id="A0ABD6BQM4"/>
<organism evidence="2 3">
    <name type="scientific">Halolamina litorea</name>
    <dbReference type="NCBI Taxonomy" id="1515593"/>
    <lineage>
        <taxon>Archaea</taxon>
        <taxon>Methanobacteriati</taxon>
        <taxon>Methanobacteriota</taxon>
        <taxon>Stenosarchaea group</taxon>
        <taxon>Halobacteria</taxon>
        <taxon>Halobacteriales</taxon>
        <taxon>Haloferacaceae</taxon>
    </lineage>
</organism>
<protein>
    <submittedName>
        <fullName evidence="2">Uncharacterized protein</fullName>
    </submittedName>
</protein>
<proteinExistence type="predicted"/>
<gene>
    <name evidence="2" type="ORF">ACFSAU_06315</name>
</gene>
<name>A0ABD6BQM4_9EURY</name>
<accession>A0ABD6BQM4</accession>